<name>A0A3A3FJK7_9BURK</name>
<sequence>MILTVAGALLPAFAFAQTSVTVYGRLDVSIDHEKTQGRSSLTEQADNASRLGFKGVEDLGSGFKAVFGAEYGFDAGTGAFSTATNPFRNTYVGFTGGFGAVAFGRLDSANPTGSPLYSQVTKNVDFVVHDAGATAIGTSVLRARNRVSNAFGYMSPTYGGFNVRARYYLSGAAPAAIPGVAQEDDMKQFDIGLNYEQGPFTAGIGYGKDSKSAGFLANDFKNKWQAVASYDFGFINTYGFYGHDNHHVTTPTRRSSVDYWLVGVSAPFGGNNRVIANYMQKDVQSDRNGKLKRLQFGVSHGMSKRTSLYALADVQDPNSNVANNKIRVVSAGIQHNF</sequence>
<dbReference type="SUPFAM" id="SSF56935">
    <property type="entry name" value="Porins"/>
    <property type="match status" value="1"/>
</dbReference>
<dbReference type="PANTHER" id="PTHR34501:SF9">
    <property type="entry name" value="MAJOR OUTER MEMBRANE PROTEIN P.IA"/>
    <property type="match status" value="1"/>
</dbReference>
<dbReference type="PRINTS" id="PR00182">
    <property type="entry name" value="ECOLNEIPORIN"/>
</dbReference>
<accession>A0A3A3FJK7</accession>
<dbReference type="Pfam" id="PF13609">
    <property type="entry name" value="Porin_4"/>
    <property type="match status" value="1"/>
</dbReference>
<dbReference type="OrthoDB" id="5289162at2"/>
<protein>
    <submittedName>
        <fullName evidence="13">Porin</fullName>
    </submittedName>
</protein>
<comment type="subcellular location">
    <subcellularLocation>
        <location evidence="1">Cell outer membrane</location>
        <topology evidence="1">Multi-pass membrane protein</topology>
    </subcellularLocation>
</comment>
<dbReference type="Proteomes" id="UP000265955">
    <property type="component" value="Unassembled WGS sequence"/>
</dbReference>
<gene>
    <name evidence="13" type="ORF">D3871_24985</name>
</gene>
<keyword evidence="14" id="KW-1185">Reference proteome</keyword>
<keyword evidence="4" id="KW-1134">Transmembrane beta strand</keyword>
<evidence type="ECO:0000256" key="6">
    <source>
        <dbReference type="ARBA" id="ARBA00022729"/>
    </source>
</evidence>
<evidence type="ECO:0000256" key="5">
    <source>
        <dbReference type="ARBA" id="ARBA00022692"/>
    </source>
</evidence>
<dbReference type="InterPro" id="IPR002299">
    <property type="entry name" value="Porin_Neis"/>
</dbReference>
<dbReference type="CDD" id="cd00342">
    <property type="entry name" value="gram_neg_porins"/>
    <property type="match status" value="1"/>
</dbReference>
<reference evidence="14" key="1">
    <citation type="submission" date="2018-09" db="EMBL/GenBank/DDBJ databases">
        <authorList>
            <person name="Zhu H."/>
        </authorList>
    </citation>
    <scope>NUCLEOTIDE SEQUENCE [LARGE SCALE GENOMIC DNA]</scope>
    <source>
        <strain evidence="14">K1R23-30</strain>
    </source>
</reference>
<evidence type="ECO:0000256" key="1">
    <source>
        <dbReference type="ARBA" id="ARBA00004571"/>
    </source>
</evidence>
<keyword evidence="9" id="KW-0472">Membrane</keyword>
<comment type="caution">
    <text evidence="13">The sequence shown here is derived from an EMBL/GenBank/DDBJ whole genome shotgun (WGS) entry which is preliminary data.</text>
</comment>
<comment type="subunit">
    <text evidence="2">Homotrimer.</text>
</comment>
<keyword evidence="8" id="KW-0626">Porin</keyword>
<dbReference type="AlphaFoldDB" id="A0A3A3FJK7"/>
<keyword evidence="5" id="KW-0812">Transmembrane</keyword>
<evidence type="ECO:0000256" key="11">
    <source>
        <dbReference type="SAM" id="SignalP"/>
    </source>
</evidence>
<dbReference type="EMBL" id="QYUO01000003">
    <property type="protein sequence ID" value="RJF92764.1"/>
    <property type="molecule type" value="Genomic_DNA"/>
</dbReference>
<organism evidence="13 14">
    <name type="scientific">Noviherbaspirillum saxi</name>
    <dbReference type="NCBI Taxonomy" id="2320863"/>
    <lineage>
        <taxon>Bacteria</taxon>
        <taxon>Pseudomonadati</taxon>
        <taxon>Pseudomonadota</taxon>
        <taxon>Betaproteobacteria</taxon>
        <taxon>Burkholderiales</taxon>
        <taxon>Oxalobacteraceae</taxon>
        <taxon>Noviherbaspirillum</taxon>
    </lineage>
</organism>
<keyword evidence="6 11" id="KW-0732">Signal</keyword>
<evidence type="ECO:0000256" key="10">
    <source>
        <dbReference type="ARBA" id="ARBA00023237"/>
    </source>
</evidence>
<feature type="chain" id="PRO_5017383013" evidence="11">
    <location>
        <begin position="17"/>
        <end position="337"/>
    </location>
</feature>
<keyword evidence="3" id="KW-0813">Transport</keyword>
<evidence type="ECO:0000313" key="13">
    <source>
        <dbReference type="EMBL" id="RJF92764.1"/>
    </source>
</evidence>
<dbReference type="GO" id="GO:0009279">
    <property type="term" value="C:cell outer membrane"/>
    <property type="evidence" value="ECO:0007669"/>
    <property type="project" value="UniProtKB-SubCell"/>
</dbReference>
<dbReference type="PRINTS" id="PR00184">
    <property type="entry name" value="NEISSPPORIN"/>
</dbReference>
<proteinExistence type="predicted"/>
<dbReference type="InterPro" id="IPR033900">
    <property type="entry name" value="Gram_neg_porin_domain"/>
</dbReference>
<evidence type="ECO:0000256" key="3">
    <source>
        <dbReference type="ARBA" id="ARBA00022448"/>
    </source>
</evidence>
<feature type="signal peptide" evidence="11">
    <location>
        <begin position="1"/>
        <end position="16"/>
    </location>
</feature>
<keyword evidence="7" id="KW-0406">Ion transport</keyword>
<evidence type="ECO:0000313" key="14">
    <source>
        <dbReference type="Proteomes" id="UP000265955"/>
    </source>
</evidence>
<feature type="domain" description="Porin" evidence="12">
    <location>
        <begin position="5"/>
        <end position="310"/>
    </location>
</feature>
<dbReference type="GO" id="GO:0034220">
    <property type="term" value="P:monoatomic ion transmembrane transport"/>
    <property type="evidence" value="ECO:0007669"/>
    <property type="project" value="InterPro"/>
</dbReference>
<dbReference type="InterPro" id="IPR023614">
    <property type="entry name" value="Porin_dom_sf"/>
</dbReference>
<dbReference type="InterPro" id="IPR050298">
    <property type="entry name" value="Gram-neg_bact_OMP"/>
</dbReference>
<keyword evidence="10" id="KW-0998">Cell outer membrane</keyword>
<evidence type="ECO:0000256" key="9">
    <source>
        <dbReference type="ARBA" id="ARBA00023136"/>
    </source>
</evidence>
<evidence type="ECO:0000256" key="2">
    <source>
        <dbReference type="ARBA" id="ARBA00011233"/>
    </source>
</evidence>
<dbReference type="GO" id="GO:0015288">
    <property type="term" value="F:porin activity"/>
    <property type="evidence" value="ECO:0007669"/>
    <property type="project" value="UniProtKB-KW"/>
</dbReference>
<evidence type="ECO:0000256" key="4">
    <source>
        <dbReference type="ARBA" id="ARBA00022452"/>
    </source>
</evidence>
<dbReference type="GO" id="GO:0046930">
    <property type="term" value="C:pore complex"/>
    <property type="evidence" value="ECO:0007669"/>
    <property type="project" value="UniProtKB-KW"/>
</dbReference>
<evidence type="ECO:0000256" key="8">
    <source>
        <dbReference type="ARBA" id="ARBA00023114"/>
    </source>
</evidence>
<evidence type="ECO:0000256" key="7">
    <source>
        <dbReference type="ARBA" id="ARBA00023065"/>
    </source>
</evidence>
<evidence type="ECO:0000259" key="12">
    <source>
        <dbReference type="Pfam" id="PF13609"/>
    </source>
</evidence>
<dbReference type="InterPro" id="IPR001702">
    <property type="entry name" value="Porin_Gram-ve"/>
</dbReference>
<dbReference type="PANTHER" id="PTHR34501">
    <property type="entry name" value="PROTEIN YDDL-RELATED"/>
    <property type="match status" value="1"/>
</dbReference>
<dbReference type="Gene3D" id="2.40.160.10">
    <property type="entry name" value="Porin"/>
    <property type="match status" value="1"/>
</dbReference>